<dbReference type="CDD" id="cd05826">
    <property type="entry name" value="Sortase_B"/>
    <property type="match status" value="1"/>
</dbReference>
<gene>
    <name evidence="4" type="primary">srtB</name>
    <name evidence="4" type="ORF">IAB98_04990</name>
</gene>
<name>A0A9D1JFR7_9FIRM</name>
<proteinExistence type="predicted"/>
<dbReference type="EC" id="3.4.22.71" evidence="4"/>
<dbReference type="AlphaFoldDB" id="A0A9D1JFR7"/>
<organism evidence="4 5">
    <name type="scientific">Candidatus Egerieimonas intestinavium</name>
    <dbReference type="NCBI Taxonomy" id="2840777"/>
    <lineage>
        <taxon>Bacteria</taxon>
        <taxon>Bacillati</taxon>
        <taxon>Bacillota</taxon>
        <taxon>Clostridia</taxon>
        <taxon>Lachnospirales</taxon>
        <taxon>Lachnospiraceae</taxon>
        <taxon>Lachnospiraceae incertae sedis</taxon>
        <taxon>Candidatus Egerieimonas</taxon>
    </lineage>
</organism>
<reference evidence="4" key="2">
    <citation type="journal article" date="2021" name="PeerJ">
        <title>Extensive microbial diversity within the chicken gut microbiome revealed by metagenomics and culture.</title>
        <authorList>
            <person name="Gilroy R."/>
            <person name="Ravi A."/>
            <person name="Getino M."/>
            <person name="Pursley I."/>
            <person name="Horton D.L."/>
            <person name="Alikhan N.F."/>
            <person name="Baker D."/>
            <person name="Gharbi K."/>
            <person name="Hall N."/>
            <person name="Watson M."/>
            <person name="Adriaenssens E.M."/>
            <person name="Foster-Nyarko E."/>
            <person name="Jarju S."/>
            <person name="Secka A."/>
            <person name="Antonio M."/>
            <person name="Oren A."/>
            <person name="Chaudhuri R.R."/>
            <person name="La Ragione R."/>
            <person name="Hildebrand F."/>
            <person name="Pallen M.J."/>
        </authorList>
    </citation>
    <scope>NUCLEOTIDE SEQUENCE</scope>
    <source>
        <strain evidence="4">ChiSxjej1B13-7041</strain>
    </source>
</reference>
<dbReference type="InterPro" id="IPR023365">
    <property type="entry name" value="Sortase_dom-sf"/>
</dbReference>
<dbReference type="Gene3D" id="2.40.260.10">
    <property type="entry name" value="Sortase"/>
    <property type="match status" value="1"/>
</dbReference>
<protein>
    <submittedName>
        <fullName evidence="4">Class B sortase</fullName>
        <ecNumber evidence="4">3.4.22.71</ecNumber>
    </submittedName>
</protein>
<dbReference type="SUPFAM" id="SSF63817">
    <property type="entry name" value="Sortase"/>
    <property type="match status" value="1"/>
</dbReference>
<dbReference type="Proteomes" id="UP000886841">
    <property type="component" value="Unassembled WGS sequence"/>
</dbReference>
<evidence type="ECO:0000256" key="1">
    <source>
        <dbReference type="ARBA" id="ARBA00022801"/>
    </source>
</evidence>
<dbReference type="Pfam" id="PF04203">
    <property type="entry name" value="Sortase"/>
    <property type="match status" value="1"/>
</dbReference>
<comment type="caution">
    <text evidence="4">The sequence shown here is derived from an EMBL/GenBank/DDBJ whole genome shotgun (WGS) entry which is preliminary data.</text>
</comment>
<dbReference type="EMBL" id="DVHU01000045">
    <property type="protein sequence ID" value="HIR92756.1"/>
    <property type="molecule type" value="Genomic_DNA"/>
</dbReference>
<evidence type="ECO:0000256" key="3">
    <source>
        <dbReference type="SAM" id="MobiDB-lite"/>
    </source>
</evidence>
<evidence type="ECO:0000313" key="5">
    <source>
        <dbReference type="Proteomes" id="UP000886841"/>
    </source>
</evidence>
<feature type="active site" description="Acyl-thioester intermediate" evidence="2">
    <location>
        <position position="264"/>
    </location>
</feature>
<reference evidence="4" key="1">
    <citation type="submission" date="2020-10" db="EMBL/GenBank/DDBJ databases">
        <authorList>
            <person name="Gilroy R."/>
        </authorList>
    </citation>
    <scope>NUCLEOTIDE SEQUENCE</scope>
    <source>
        <strain evidence="4">ChiSxjej1B13-7041</strain>
    </source>
</reference>
<sequence>MAKKKKKKGSTAGKIIWTFFFLLFLSVFCFSAYKLATIYLEYKEGTDEYDGLQKYAVTSSVKPMDKKENQEEPTQSGEGETVTAAPEQEEPQAYEPPQVDFASLQAINPDVVGWLDMEMLDISYPIVQGTDNDRYLHTTVEGNYNFAGAIFMDAGNKKDFSDHHTIVYGHNMKNKSMFGRLKYITEEEAYKTSRYFWICTPEHTYKYEIFSAYITSVFGDTYTLYQEGGAEFLSWVEGQASRSAIPNQGMTYSQEDYVVTLSTCTSDDDHRYVILGRRVEEL</sequence>
<evidence type="ECO:0000256" key="2">
    <source>
        <dbReference type="PIRSR" id="PIRSR605754-1"/>
    </source>
</evidence>
<dbReference type="GO" id="GO:0016787">
    <property type="term" value="F:hydrolase activity"/>
    <property type="evidence" value="ECO:0007669"/>
    <property type="project" value="UniProtKB-KW"/>
</dbReference>
<feature type="active site" description="Proton donor/acceptor" evidence="2">
    <location>
        <position position="170"/>
    </location>
</feature>
<accession>A0A9D1JFR7</accession>
<evidence type="ECO:0000313" key="4">
    <source>
        <dbReference type="EMBL" id="HIR92756.1"/>
    </source>
</evidence>
<dbReference type="InterPro" id="IPR005754">
    <property type="entry name" value="Sortase"/>
</dbReference>
<feature type="region of interest" description="Disordered" evidence="3">
    <location>
        <begin position="61"/>
        <end position="97"/>
    </location>
</feature>
<dbReference type="NCBIfam" id="TIGR03064">
    <property type="entry name" value="sortase_srtB"/>
    <property type="match status" value="1"/>
</dbReference>
<dbReference type="InterPro" id="IPR009835">
    <property type="entry name" value="SrtB"/>
</dbReference>
<keyword evidence="1 4" id="KW-0378">Hydrolase</keyword>